<feature type="domain" description="ATP-grasp" evidence="2">
    <location>
        <begin position="117"/>
        <end position="315"/>
    </location>
</feature>
<keyword evidence="4" id="KW-1185">Reference proteome</keyword>
<dbReference type="GeneID" id="76835918"/>
<dbReference type="SUPFAM" id="SSF56059">
    <property type="entry name" value="Glutathione synthetase ATP-binding domain-like"/>
    <property type="match status" value="1"/>
</dbReference>
<evidence type="ECO:0000313" key="4">
    <source>
        <dbReference type="Proteomes" id="UP001163096"/>
    </source>
</evidence>
<accession>A0A9X9T8I4</accession>
<reference evidence="3" key="1">
    <citation type="submission" date="2022-11" db="EMBL/GenBank/DDBJ databases">
        <title>Complete genome sequence of Methanogenium organophilum DSM 3596.</title>
        <authorList>
            <person name="Chen S.-C."/>
            <person name="Lai S.-J."/>
            <person name="You Y.-T."/>
        </authorList>
    </citation>
    <scope>NUCLEOTIDE SEQUENCE</scope>
    <source>
        <strain evidence="3">DSM 3596</strain>
    </source>
</reference>
<name>A0A9X9T8I4_METOG</name>
<dbReference type="RefSeq" id="WP_268186417.1">
    <property type="nucleotide sequence ID" value="NZ_CP113361.1"/>
</dbReference>
<proteinExistence type="predicted"/>
<dbReference type="KEGG" id="mou:OU421_12410"/>
<dbReference type="EMBL" id="CP113361">
    <property type="protein sequence ID" value="WAI01197.1"/>
    <property type="molecule type" value="Genomic_DNA"/>
</dbReference>
<evidence type="ECO:0000313" key="3">
    <source>
        <dbReference type="EMBL" id="WAI01197.1"/>
    </source>
</evidence>
<dbReference type="GO" id="GO:0005524">
    <property type="term" value="F:ATP binding"/>
    <property type="evidence" value="ECO:0007669"/>
    <property type="project" value="UniProtKB-UniRule"/>
</dbReference>
<dbReference type="Proteomes" id="UP001163096">
    <property type="component" value="Chromosome"/>
</dbReference>
<dbReference type="PROSITE" id="PS50975">
    <property type="entry name" value="ATP_GRASP"/>
    <property type="match status" value="1"/>
</dbReference>
<dbReference type="AlphaFoldDB" id="A0A9X9T8I4"/>
<dbReference type="GO" id="GO:0046872">
    <property type="term" value="F:metal ion binding"/>
    <property type="evidence" value="ECO:0007669"/>
    <property type="project" value="InterPro"/>
</dbReference>
<evidence type="ECO:0000256" key="1">
    <source>
        <dbReference type="PROSITE-ProRule" id="PRU00409"/>
    </source>
</evidence>
<gene>
    <name evidence="3" type="ORF">OU421_12410</name>
</gene>
<protein>
    <recommendedName>
        <fullName evidence="2">ATP-grasp domain-containing protein</fullName>
    </recommendedName>
</protein>
<dbReference type="Gene3D" id="3.30.470.20">
    <property type="entry name" value="ATP-grasp fold, B domain"/>
    <property type="match status" value="1"/>
</dbReference>
<evidence type="ECO:0000259" key="2">
    <source>
        <dbReference type="PROSITE" id="PS50975"/>
    </source>
</evidence>
<keyword evidence="1" id="KW-0067">ATP-binding</keyword>
<dbReference type="InterPro" id="IPR011761">
    <property type="entry name" value="ATP-grasp"/>
</dbReference>
<keyword evidence="1" id="KW-0547">Nucleotide-binding</keyword>
<organism evidence="3 4">
    <name type="scientific">Methanogenium organophilum</name>
    <dbReference type="NCBI Taxonomy" id="2199"/>
    <lineage>
        <taxon>Archaea</taxon>
        <taxon>Methanobacteriati</taxon>
        <taxon>Methanobacteriota</taxon>
        <taxon>Stenosarchaea group</taxon>
        <taxon>Methanomicrobia</taxon>
        <taxon>Methanomicrobiales</taxon>
        <taxon>Methanomicrobiaceae</taxon>
        <taxon>Methanogenium</taxon>
    </lineage>
</organism>
<sequence length="392" mass="45919">MKKNNCALVLGGYVNGYSIIQELYEKNVENIILFDTSRKIASYSNKIKKFVLINKSPECLYEKLNSLHKEYEQIIIFPTDELQMQNLHKIHPDIASFCFLPYNYDNFLECFDKYSQYLYCEKLGLPHPKTIPVDDIDQLNSINTIQYPILIKPNRRDDQKINVFKNLKLESKNELEEKRELLEDYLGSGITFLASEIIPGDSTNIYAYVGYRSQDGEILSEWTGKKLSQFPDDYGVFSSASNEAPNQVLQQGRILFEGMDLKGIIESEFKYDSRDGKFKLMEINLRSTMWNRVGNLSNVTVQYAQYLDAIGQIIEKQTQIKDIEIHFVYLKHEILNLIRRKYYRKIFVYNIFKSKKTYFAIYDLHDIKPFLIDCKAIFMSVVEVCLRALKII</sequence>